<dbReference type="PANTHER" id="PTHR35870">
    <property type="entry name" value="PROTEIN, PUTATIVE (AFU_ORTHOLOGUE AFUA_5G03330)-RELATED"/>
    <property type="match status" value="1"/>
</dbReference>
<dbReference type="EMBL" id="MU007009">
    <property type="protein sequence ID" value="KAF2436806.1"/>
    <property type="molecule type" value="Genomic_DNA"/>
</dbReference>
<evidence type="ECO:0000313" key="3">
    <source>
        <dbReference type="EMBL" id="KAF2436806.1"/>
    </source>
</evidence>
<keyword evidence="4" id="KW-1185">Reference proteome</keyword>
<proteinExistence type="predicted"/>
<dbReference type="GO" id="GO:0016491">
    <property type="term" value="F:oxidoreductase activity"/>
    <property type="evidence" value="ECO:0007669"/>
    <property type="project" value="UniProtKB-KW"/>
</dbReference>
<gene>
    <name evidence="3" type="ORF">EJ08DRAFT_644413</name>
</gene>
<evidence type="ECO:0000256" key="1">
    <source>
        <dbReference type="ARBA" id="ARBA00023002"/>
    </source>
</evidence>
<keyword evidence="1" id="KW-0560">Oxidoreductase</keyword>
<evidence type="ECO:0000313" key="4">
    <source>
        <dbReference type="Proteomes" id="UP000800235"/>
    </source>
</evidence>
<feature type="region of interest" description="Disordered" evidence="2">
    <location>
        <begin position="1"/>
        <end position="22"/>
    </location>
</feature>
<comment type="caution">
    <text evidence="3">The sequence shown here is derived from an EMBL/GenBank/DDBJ whole genome shotgun (WGS) entry which is preliminary data.</text>
</comment>
<dbReference type="PANTHER" id="PTHR35870:SF1">
    <property type="entry name" value="PROTEIN, PUTATIVE (AFU_ORTHOLOGUE AFUA_5G03330)-RELATED"/>
    <property type="match status" value="1"/>
</dbReference>
<dbReference type="AlphaFoldDB" id="A0A9P4U4L9"/>
<evidence type="ECO:0008006" key="5">
    <source>
        <dbReference type="Google" id="ProtNLM"/>
    </source>
</evidence>
<dbReference type="OrthoDB" id="10004862at2759"/>
<protein>
    <recommendedName>
        <fullName evidence="5">HypA</fullName>
    </recommendedName>
</protein>
<organism evidence="3 4">
    <name type="scientific">Tothia fuscella</name>
    <dbReference type="NCBI Taxonomy" id="1048955"/>
    <lineage>
        <taxon>Eukaryota</taxon>
        <taxon>Fungi</taxon>
        <taxon>Dikarya</taxon>
        <taxon>Ascomycota</taxon>
        <taxon>Pezizomycotina</taxon>
        <taxon>Dothideomycetes</taxon>
        <taxon>Pleosporomycetidae</taxon>
        <taxon>Venturiales</taxon>
        <taxon>Cylindrosympodiaceae</taxon>
        <taxon>Tothia</taxon>
    </lineage>
</organism>
<dbReference type="Proteomes" id="UP000800235">
    <property type="component" value="Unassembled WGS sequence"/>
</dbReference>
<evidence type="ECO:0000256" key="2">
    <source>
        <dbReference type="SAM" id="MobiDB-lite"/>
    </source>
</evidence>
<dbReference type="Pfam" id="PF14027">
    <property type="entry name" value="Questin_oxidase"/>
    <property type="match status" value="1"/>
</dbReference>
<accession>A0A9P4U4L9</accession>
<dbReference type="InterPro" id="IPR025337">
    <property type="entry name" value="Questin_oxidase-like"/>
</dbReference>
<sequence length="443" mass="50628">MATPSNIHLNPSHKSSFQLPSLSQESAKTASQLLQQNHDNHHIFFNSSGFHNHIAHHILTIYALGASPSTLQKQYDANANYQRPPGKVEEKIVKEMKDPEVFRKYLGDEKYYNDYLVFFQGEMEEKGWESVVNEVLFKGDERGDDVLVRLFSGFLHPIIHLGFGIEFAQPGIIAEALAQAACHSNWIKPLYLDSEKAAKKSQKEATPSKPIIDLLNEIRSDSKLTNSPHWDDSNKIRDGILARAPQEMIKYASQYHINDPSSDLVRETAEMIEACTYYTAGAQHPPKQTMFDFYFMHCVNSSIFFPAFLKQDWLSQENKVRLLEWKVRTDLAMYASRRSPKILKEEISGFKGKKEDSWENIFERVRELPDDGHASKLVRAVAHGKQYCQKFEGEKGFVFNGESWDKLGNMVIESVEATGSNWVRSAGFDEAWVDYKDRPLAVL</sequence>
<reference evidence="3" key="1">
    <citation type="journal article" date="2020" name="Stud. Mycol.">
        <title>101 Dothideomycetes genomes: a test case for predicting lifestyles and emergence of pathogens.</title>
        <authorList>
            <person name="Haridas S."/>
            <person name="Albert R."/>
            <person name="Binder M."/>
            <person name="Bloem J."/>
            <person name="Labutti K."/>
            <person name="Salamov A."/>
            <person name="Andreopoulos B."/>
            <person name="Baker S."/>
            <person name="Barry K."/>
            <person name="Bills G."/>
            <person name="Bluhm B."/>
            <person name="Cannon C."/>
            <person name="Castanera R."/>
            <person name="Culley D."/>
            <person name="Daum C."/>
            <person name="Ezra D."/>
            <person name="Gonzalez J."/>
            <person name="Henrissat B."/>
            <person name="Kuo A."/>
            <person name="Liang C."/>
            <person name="Lipzen A."/>
            <person name="Lutzoni F."/>
            <person name="Magnuson J."/>
            <person name="Mondo S."/>
            <person name="Nolan M."/>
            <person name="Ohm R."/>
            <person name="Pangilinan J."/>
            <person name="Park H.-J."/>
            <person name="Ramirez L."/>
            <person name="Alfaro M."/>
            <person name="Sun H."/>
            <person name="Tritt A."/>
            <person name="Yoshinaga Y."/>
            <person name="Zwiers L.-H."/>
            <person name="Turgeon B."/>
            <person name="Goodwin S."/>
            <person name="Spatafora J."/>
            <person name="Crous P."/>
            <person name="Grigoriev I."/>
        </authorList>
    </citation>
    <scope>NUCLEOTIDE SEQUENCE</scope>
    <source>
        <strain evidence="3">CBS 130266</strain>
    </source>
</reference>
<name>A0A9P4U4L9_9PEZI</name>